<feature type="transmembrane region" description="Helical" evidence="6">
    <location>
        <begin position="118"/>
        <end position="137"/>
    </location>
</feature>
<keyword evidence="5 6" id="KW-0472">Membrane</keyword>
<keyword evidence="3 6" id="KW-0812">Transmembrane</keyword>
<keyword evidence="4 6" id="KW-1133">Transmembrane helix</keyword>
<evidence type="ECO:0000256" key="4">
    <source>
        <dbReference type="ARBA" id="ARBA00022989"/>
    </source>
</evidence>
<evidence type="ECO:0000256" key="5">
    <source>
        <dbReference type="ARBA" id="ARBA00023136"/>
    </source>
</evidence>
<evidence type="ECO:0000256" key="2">
    <source>
        <dbReference type="ARBA" id="ARBA00007168"/>
    </source>
</evidence>
<sequence length="428" mass="47147">MQIQEINGAESEMTRDGKAFSNLFLYIFYIHLLLITLLVLFLTLRGVLSTVHTHHFHPKKWYVPVLSSTACGGIIGFAWQAFTSINPARAVKTTFWLSPLLTCAFGILLVLIGTPGSLGASVIAIVSSLIQSLYACWVTPRFDRTYRIVTVGIAYHPPKVKTTVLLSVITSTIFSSFLMSGIGGATATGTKIDIVSIFIILGSLTWTMQVVKNTMQVMVSHIKYMQFACGIEVDFTTIVKNTTRYSMGSICSGSILVPLLLVIRSIARAISMVSGDVDEFMFSCADCCKGFSSRIVVYGNRWGFVQIGVYNKGIVQASMDTWDMFRRHGMEKLINSDLTSSFCFLCGVAAGSICGLVGGTWALVIHKKYATEVSIYTFLTGYLMSRVAMTWIQASIAAYYVAYAENPQSQQFDSTITDAIREIQRSQV</sequence>
<dbReference type="PANTHER" id="PTHR12385:SF84">
    <property type="entry name" value="CHOLINE TRANSPORTER-LIKE PROTEIN"/>
    <property type="match status" value="1"/>
</dbReference>
<feature type="transmembrane region" description="Helical" evidence="6">
    <location>
        <begin position="94"/>
        <end position="112"/>
    </location>
</feature>
<dbReference type="GO" id="GO:0005886">
    <property type="term" value="C:plasma membrane"/>
    <property type="evidence" value="ECO:0007669"/>
    <property type="project" value="UniProtKB-SubCell"/>
</dbReference>
<dbReference type="PANTHER" id="PTHR12385">
    <property type="entry name" value="CHOLINE TRANSPORTER-LIKE (SLC FAMILY 44)"/>
    <property type="match status" value="1"/>
</dbReference>
<protein>
    <recommendedName>
        <fullName evidence="6">Choline transporter-like protein</fullName>
    </recommendedName>
</protein>
<evidence type="ECO:0000256" key="1">
    <source>
        <dbReference type="ARBA" id="ARBA00004141"/>
    </source>
</evidence>
<keyword evidence="8" id="KW-1185">Reference proteome</keyword>
<dbReference type="InterPro" id="IPR007603">
    <property type="entry name" value="Choline_transptr-like"/>
</dbReference>
<feature type="transmembrane region" description="Helical" evidence="6">
    <location>
        <begin position="23"/>
        <end position="41"/>
    </location>
</feature>
<evidence type="ECO:0000313" key="8">
    <source>
        <dbReference type="Proteomes" id="UP000250235"/>
    </source>
</evidence>
<comment type="subcellular location">
    <subcellularLocation>
        <location evidence="6">Cell membrane</location>
        <topology evidence="6">Multi-pass membrane protein</topology>
    </subcellularLocation>
    <subcellularLocation>
        <location evidence="1">Membrane</location>
        <topology evidence="1">Multi-pass membrane protein</topology>
    </subcellularLocation>
</comment>
<comment type="function">
    <text evidence="6">Choline transporter.</text>
</comment>
<gene>
    <name evidence="7" type="ORF">F511_04166</name>
</gene>
<reference evidence="7 8" key="1">
    <citation type="journal article" date="2015" name="Proc. Natl. Acad. Sci. U.S.A.">
        <title>The resurrection genome of Boea hygrometrica: A blueprint for survival of dehydration.</title>
        <authorList>
            <person name="Xiao L."/>
            <person name="Yang G."/>
            <person name="Zhang L."/>
            <person name="Yang X."/>
            <person name="Zhao S."/>
            <person name="Ji Z."/>
            <person name="Zhou Q."/>
            <person name="Hu M."/>
            <person name="Wang Y."/>
            <person name="Chen M."/>
            <person name="Xu Y."/>
            <person name="Jin H."/>
            <person name="Xiao X."/>
            <person name="Hu G."/>
            <person name="Bao F."/>
            <person name="Hu Y."/>
            <person name="Wan P."/>
            <person name="Li L."/>
            <person name="Deng X."/>
            <person name="Kuang T."/>
            <person name="Xiang C."/>
            <person name="Zhu J.K."/>
            <person name="Oliver M.J."/>
            <person name="He Y."/>
        </authorList>
    </citation>
    <scope>NUCLEOTIDE SEQUENCE [LARGE SCALE GENOMIC DNA]</scope>
    <source>
        <strain evidence="8">cv. XS01</strain>
    </source>
</reference>
<feature type="transmembrane region" description="Helical" evidence="6">
    <location>
        <begin position="61"/>
        <end position="82"/>
    </location>
</feature>
<dbReference type="Proteomes" id="UP000250235">
    <property type="component" value="Unassembled WGS sequence"/>
</dbReference>
<feature type="transmembrane region" description="Helical" evidence="6">
    <location>
        <begin position="194"/>
        <end position="211"/>
    </location>
</feature>
<dbReference type="OrthoDB" id="44736at2759"/>
<evidence type="ECO:0000313" key="7">
    <source>
        <dbReference type="EMBL" id="KZV33941.1"/>
    </source>
</evidence>
<name>A0A2Z7BPP8_9LAMI</name>
<feature type="transmembrane region" description="Helical" evidence="6">
    <location>
        <begin position="164"/>
        <end position="182"/>
    </location>
</feature>
<feature type="transmembrane region" description="Helical" evidence="6">
    <location>
        <begin position="342"/>
        <end position="363"/>
    </location>
</feature>
<dbReference type="Pfam" id="PF04515">
    <property type="entry name" value="Choline_transpo"/>
    <property type="match status" value="1"/>
</dbReference>
<dbReference type="AlphaFoldDB" id="A0A2Z7BPP8"/>
<organism evidence="7 8">
    <name type="scientific">Dorcoceras hygrometricum</name>
    <dbReference type="NCBI Taxonomy" id="472368"/>
    <lineage>
        <taxon>Eukaryota</taxon>
        <taxon>Viridiplantae</taxon>
        <taxon>Streptophyta</taxon>
        <taxon>Embryophyta</taxon>
        <taxon>Tracheophyta</taxon>
        <taxon>Spermatophyta</taxon>
        <taxon>Magnoliopsida</taxon>
        <taxon>eudicotyledons</taxon>
        <taxon>Gunneridae</taxon>
        <taxon>Pentapetalae</taxon>
        <taxon>asterids</taxon>
        <taxon>lamiids</taxon>
        <taxon>Lamiales</taxon>
        <taxon>Gesneriaceae</taxon>
        <taxon>Didymocarpoideae</taxon>
        <taxon>Trichosporeae</taxon>
        <taxon>Loxocarpinae</taxon>
        <taxon>Dorcoceras</taxon>
    </lineage>
</organism>
<dbReference type="EMBL" id="KV005645">
    <property type="protein sequence ID" value="KZV33941.1"/>
    <property type="molecule type" value="Genomic_DNA"/>
</dbReference>
<dbReference type="GO" id="GO:0022857">
    <property type="term" value="F:transmembrane transporter activity"/>
    <property type="evidence" value="ECO:0007669"/>
    <property type="project" value="UniProtKB-UniRule"/>
</dbReference>
<proteinExistence type="inferred from homology"/>
<feature type="transmembrane region" description="Helical" evidence="6">
    <location>
        <begin position="383"/>
        <end position="402"/>
    </location>
</feature>
<accession>A0A2Z7BPP8</accession>
<evidence type="ECO:0000256" key="6">
    <source>
        <dbReference type="RuleBase" id="RU368066"/>
    </source>
</evidence>
<comment type="similarity">
    <text evidence="2 6">Belongs to the CTL (choline transporter-like) family.</text>
</comment>
<evidence type="ECO:0000256" key="3">
    <source>
        <dbReference type="ARBA" id="ARBA00022692"/>
    </source>
</evidence>